<feature type="compositionally biased region" description="Basic and acidic residues" evidence="1">
    <location>
        <begin position="66"/>
        <end position="83"/>
    </location>
</feature>
<accession>A0AAE9BTN1</accession>
<dbReference type="EMBL" id="MZ443782">
    <property type="protein sequence ID" value="UAW96220.1"/>
    <property type="molecule type" value="Genomic_DNA"/>
</dbReference>
<reference evidence="2 3" key="1">
    <citation type="submission" date="2021-06" db="EMBL/GenBank/DDBJ databases">
        <title>Complete genome sequence of Erwinia phage pEa_SNUABM_16.</title>
        <authorList>
            <person name="Kim S.G."/>
            <person name="Park S.C."/>
        </authorList>
    </citation>
    <scope>NUCLEOTIDE SEQUENCE [LARGE SCALE GENOMIC DNA]</scope>
    <source>
        <strain evidence="3">pEa_SNUABM_16</strain>
    </source>
</reference>
<sequence>MSKAIELLRKYWKVFASVAVLIVSALLLRRPATSASTTTGEQKADENTREQAIKNQVQDSQTVNDAVKDLNERKPETDVKPPSEDDSMDELVDRYNKL</sequence>
<organism evidence="2 3">
    <name type="scientific">Erwinia phage pEa_SNUABM_16</name>
    <dbReference type="NCBI Taxonomy" id="2869544"/>
    <lineage>
        <taxon>Viruses</taxon>
        <taxon>Duplodnaviria</taxon>
        <taxon>Heunggongvirae</taxon>
        <taxon>Uroviricota</taxon>
        <taxon>Caudoviricetes</taxon>
        <taxon>Alexandravirus</taxon>
        <taxon>Alexandravirus SNUABM16</taxon>
    </lineage>
</organism>
<proteinExistence type="predicted"/>
<evidence type="ECO:0000256" key="1">
    <source>
        <dbReference type="SAM" id="MobiDB-lite"/>
    </source>
</evidence>
<dbReference type="Proteomes" id="UP000827953">
    <property type="component" value="Segment"/>
</dbReference>
<keyword evidence="3" id="KW-1185">Reference proteome</keyword>
<feature type="compositionally biased region" description="Basic and acidic residues" evidence="1">
    <location>
        <begin position="42"/>
        <end position="52"/>
    </location>
</feature>
<protein>
    <submittedName>
        <fullName evidence="2">Uncharacterized protein</fullName>
    </submittedName>
</protein>
<name>A0AAE9BTN1_9CAUD</name>
<gene>
    <name evidence="2" type="ORF">pEaSNUABM16_00076</name>
</gene>
<evidence type="ECO:0000313" key="2">
    <source>
        <dbReference type="EMBL" id="UAW96220.1"/>
    </source>
</evidence>
<feature type="region of interest" description="Disordered" evidence="1">
    <location>
        <begin position="32"/>
        <end position="98"/>
    </location>
</feature>
<evidence type="ECO:0000313" key="3">
    <source>
        <dbReference type="Proteomes" id="UP000827953"/>
    </source>
</evidence>
<feature type="compositionally biased region" description="Polar residues" evidence="1">
    <location>
        <begin position="53"/>
        <end position="64"/>
    </location>
</feature>